<comment type="caution">
    <text evidence="1">The sequence shown here is derived from an EMBL/GenBank/DDBJ whole genome shotgun (WGS) entry which is preliminary data.</text>
</comment>
<evidence type="ECO:0000313" key="1">
    <source>
        <dbReference type="EMBL" id="TWP26148.1"/>
    </source>
</evidence>
<dbReference type="EMBL" id="SELH01000026">
    <property type="protein sequence ID" value="TWP26148.1"/>
    <property type="molecule type" value="Genomic_DNA"/>
</dbReference>
<dbReference type="SUPFAM" id="SSF52833">
    <property type="entry name" value="Thioredoxin-like"/>
    <property type="match status" value="1"/>
</dbReference>
<reference evidence="1 2" key="1">
    <citation type="submission" date="2019-02" db="EMBL/GenBank/DDBJ databases">
        <title>Apibacter muscae sp. nov.: a novel member of the house fly microbiota.</title>
        <authorList>
            <person name="Park R."/>
        </authorList>
    </citation>
    <scope>NUCLEOTIDE SEQUENCE [LARGE SCALE GENOMIC DNA]</scope>
    <source>
        <strain evidence="1 2">AL1</strain>
    </source>
</reference>
<protein>
    <submittedName>
        <fullName evidence="1">Thioredoxin family protein</fullName>
    </submittedName>
</protein>
<dbReference type="OrthoDB" id="6120799at2"/>
<dbReference type="AlphaFoldDB" id="A0A563D7C4"/>
<sequence length="203" mass="23438">MAQTIDLKYYWEQAVSYDSYKEIIEKQAQEGINNEEDKDIQKLAEYTRLNLSRIHRNDKTLVLEESVLSILNKLNKKVNILAISEGWCGDASQIVPVVQKLAESSSNIDFKLFFRDADEKLIQQYLTNGGKAIPIILFIDAETFEEMAHWGPRPQSCAPFLKKYKENPETYTHDDFAKDIQGFYNKDKGHEIANELTQIISKI</sequence>
<name>A0A563D7C4_9FLAO</name>
<gene>
    <name evidence="1" type="ORF">ETU09_10635</name>
</gene>
<dbReference type="Proteomes" id="UP000319499">
    <property type="component" value="Unassembled WGS sequence"/>
</dbReference>
<proteinExistence type="predicted"/>
<accession>A0A563D7C4</accession>
<dbReference type="Gene3D" id="3.40.30.10">
    <property type="entry name" value="Glutaredoxin"/>
    <property type="match status" value="1"/>
</dbReference>
<keyword evidence="2" id="KW-1185">Reference proteome</keyword>
<dbReference type="Pfam" id="PF14595">
    <property type="entry name" value="Thioredoxin_9"/>
    <property type="match status" value="1"/>
</dbReference>
<dbReference type="InterPro" id="IPR036249">
    <property type="entry name" value="Thioredoxin-like_sf"/>
</dbReference>
<organism evidence="1 2">
    <name type="scientific">Apibacter muscae</name>
    <dbReference type="NCBI Taxonomy" id="2509004"/>
    <lineage>
        <taxon>Bacteria</taxon>
        <taxon>Pseudomonadati</taxon>
        <taxon>Bacteroidota</taxon>
        <taxon>Flavobacteriia</taxon>
        <taxon>Flavobacteriales</taxon>
        <taxon>Weeksellaceae</taxon>
        <taxon>Apibacter</taxon>
    </lineage>
</organism>
<evidence type="ECO:0000313" key="2">
    <source>
        <dbReference type="Proteomes" id="UP000319499"/>
    </source>
</evidence>